<dbReference type="CDD" id="cd04301">
    <property type="entry name" value="NAT_SF"/>
    <property type="match status" value="1"/>
</dbReference>
<dbReference type="Gene3D" id="3.40.630.30">
    <property type="match status" value="1"/>
</dbReference>
<proteinExistence type="predicted"/>
<sequence length="203" mass="22171">MPEFERRVFGARKMPSATDRCRCSDRPNSIDTTRRGCQREGVRLIPLPADTYHALADGDLAAANRVAPVELTPYFVNPRWLPGWGRASARVRADPGVADWLAGAIAGPDGVVGRAGYHGPPDERSAVEVTYEIEPAWRRRGYARAALNALVARAVGEPGVHSVRAVIRPHNTASRRLVVTSGFIETGEELPDGPWVVYERALP</sequence>
<name>A0ABQ3JA63_9PSEU</name>
<dbReference type="PANTHER" id="PTHR43441:SF6">
    <property type="entry name" value="N-ACETYLTRANSFERASE DOMAIN-CONTAINING PROTEIN"/>
    <property type="match status" value="1"/>
</dbReference>
<reference evidence="3" key="1">
    <citation type="journal article" date="2019" name="Int. J. Syst. Evol. Microbiol.">
        <title>The Global Catalogue of Microorganisms (GCM) 10K type strain sequencing project: providing services to taxonomists for standard genome sequencing and annotation.</title>
        <authorList>
            <consortium name="The Broad Institute Genomics Platform"/>
            <consortium name="The Broad Institute Genome Sequencing Center for Infectious Disease"/>
            <person name="Wu L."/>
            <person name="Ma J."/>
        </authorList>
    </citation>
    <scope>NUCLEOTIDE SEQUENCE [LARGE SCALE GENOMIC DNA]</scope>
    <source>
        <strain evidence="3">CGMCC 4.7677</strain>
    </source>
</reference>
<dbReference type="PANTHER" id="PTHR43441">
    <property type="entry name" value="RIBOSOMAL-PROTEIN-SERINE ACETYLTRANSFERASE"/>
    <property type="match status" value="1"/>
</dbReference>
<feature type="domain" description="N-acetyltransferase" evidence="1">
    <location>
        <begin position="50"/>
        <end position="203"/>
    </location>
</feature>
<dbReference type="PROSITE" id="PS51186">
    <property type="entry name" value="GNAT"/>
    <property type="match status" value="1"/>
</dbReference>
<dbReference type="SUPFAM" id="SSF55729">
    <property type="entry name" value="Acyl-CoA N-acyltransferases (Nat)"/>
    <property type="match status" value="1"/>
</dbReference>
<dbReference type="Proteomes" id="UP000605897">
    <property type="component" value="Unassembled WGS sequence"/>
</dbReference>
<evidence type="ECO:0000259" key="1">
    <source>
        <dbReference type="PROSITE" id="PS51186"/>
    </source>
</evidence>
<dbReference type="EMBL" id="BNAU01000007">
    <property type="protein sequence ID" value="GHF15040.1"/>
    <property type="molecule type" value="Genomic_DNA"/>
</dbReference>
<dbReference type="InterPro" id="IPR000182">
    <property type="entry name" value="GNAT_dom"/>
</dbReference>
<keyword evidence="3" id="KW-1185">Reference proteome</keyword>
<protein>
    <recommendedName>
        <fullName evidence="1">N-acetyltransferase domain-containing protein</fullName>
    </recommendedName>
</protein>
<evidence type="ECO:0000313" key="3">
    <source>
        <dbReference type="Proteomes" id="UP000605897"/>
    </source>
</evidence>
<dbReference type="Pfam" id="PF13302">
    <property type="entry name" value="Acetyltransf_3"/>
    <property type="match status" value="1"/>
</dbReference>
<evidence type="ECO:0000313" key="2">
    <source>
        <dbReference type="EMBL" id="GHF15040.1"/>
    </source>
</evidence>
<accession>A0ABQ3JA63</accession>
<gene>
    <name evidence="2" type="ORF">GCM10017786_55990</name>
</gene>
<organism evidence="2 3">
    <name type="scientific">Amycolatopsis deserti</name>
    <dbReference type="NCBI Taxonomy" id="185696"/>
    <lineage>
        <taxon>Bacteria</taxon>
        <taxon>Bacillati</taxon>
        <taxon>Actinomycetota</taxon>
        <taxon>Actinomycetes</taxon>
        <taxon>Pseudonocardiales</taxon>
        <taxon>Pseudonocardiaceae</taxon>
        <taxon>Amycolatopsis</taxon>
    </lineage>
</organism>
<dbReference type="InterPro" id="IPR016181">
    <property type="entry name" value="Acyl_CoA_acyltransferase"/>
</dbReference>
<dbReference type="InterPro" id="IPR051908">
    <property type="entry name" value="Ribosomal_N-acetyltransferase"/>
</dbReference>
<comment type="caution">
    <text evidence="2">The sequence shown here is derived from an EMBL/GenBank/DDBJ whole genome shotgun (WGS) entry which is preliminary data.</text>
</comment>